<comment type="caution">
    <text evidence="1">The sequence shown here is derived from an EMBL/GenBank/DDBJ whole genome shotgun (WGS) entry which is preliminary data.</text>
</comment>
<dbReference type="InterPro" id="IPR025671">
    <property type="entry name" value="HXXEE"/>
</dbReference>
<name>A0A8T4IZK3_9ACTN</name>
<dbReference type="Proteomes" id="UP000675554">
    <property type="component" value="Unassembled WGS sequence"/>
</dbReference>
<organism evidence="1 2">
    <name type="scientific">Streptomyces daliensis</name>
    <dbReference type="NCBI Taxonomy" id="299421"/>
    <lineage>
        <taxon>Bacteria</taxon>
        <taxon>Bacillati</taxon>
        <taxon>Actinomycetota</taxon>
        <taxon>Actinomycetes</taxon>
        <taxon>Kitasatosporales</taxon>
        <taxon>Streptomycetaceae</taxon>
        <taxon>Streptomyces</taxon>
    </lineage>
</organism>
<proteinExistence type="predicted"/>
<dbReference type="EMBL" id="JAGSMN010000857">
    <property type="protein sequence ID" value="MBR7677195.1"/>
    <property type="molecule type" value="Genomic_DNA"/>
</dbReference>
<dbReference type="AlphaFoldDB" id="A0A8T4IZK3"/>
<dbReference type="Pfam" id="PF13787">
    <property type="entry name" value="HXXEE"/>
    <property type="match status" value="1"/>
</dbReference>
<protein>
    <submittedName>
        <fullName evidence="1">HXXEE domain-containing protein</fullName>
    </submittedName>
</protein>
<reference evidence="1" key="1">
    <citation type="submission" date="2021-04" db="EMBL/GenBank/DDBJ databases">
        <title>Sequencing of actinobacteria type strains.</title>
        <authorList>
            <person name="Nguyen G.-S."/>
            <person name="Wentzel A."/>
        </authorList>
    </citation>
    <scope>NUCLEOTIDE SEQUENCE</scope>
    <source>
        <strain evidence="1">DSM 42095</strain>
    </source>
</reference>
<evidence type="ECO:0000313" key="2">
    <source>
        <dbReference type="Proteomes" id="UP000675554"/>
    </source>
</evidence>
<sequence>MPDCAFRGTSRNGGTAGGVGAGVTLGLFAAWAAHDAEEVATGPRWIAARLPELRERLPSVPERVWRALEGVDAREFAVAVSGVGLVVAAAAADGHRTGGRSGFYQSTLTGFGLHGVVHLAQAAAVRGYTPGVATTPLVVLSFTLWARGRLRRAGVLRATRVREAMGGLAMAGLVTVASHAVAGRVTRRRG</sequence>
<evidence type="ECO:0000313" key="1">
    <source>
        <dbReference type="EMBL" id="MBR7677195.1"/>
    </source>
</evidence>
<accession>A0A8T4IZK3</accession>
<keyword evidence="2" id="KW-1185">Reference proteome</keyword>
<gene>
    <name evidence="1" type="ORF">KDA82_30205</name>
</gene>